<accession>A0AAD2FIH5</accession>
<sequence>MTKNSLTCNACGASSIAEGSRFCPTCGTSMAMEAEDINTMDTPTAEALPLSEVQAIPHEPYPSPSHAATPSTLEVTADEIGSTHNVQAALFFKNPSPEIKARTKYFGLSFGVLFIGTPRQTGKFTVPKNISVVSVLDGTKIDLSVADFVHPVTTIRVFPSVLSGVKIIVPRGVRVETQGLGILGGIKGISQNIPVSHDGPKIIVQGITVLGGIKVSVNHNVPPVQIVT</sequence>
<proteinExistence type="predicted"/>
<dbReference type="AlphaFoldDB" id="A0AAD2FIH5"/>
<dbReference type="Proteomes" id="UP001295423">
    <property type="component" value="Unassembled WGS sequence"/>
</dbReference>
<comment type="caution">
    <text evidence="1">The sequence shown here is derived from an EMBL/GenBank/DDBJ whole genome shotgun (WGS) entry which is preliminary data.</text>
</comment>
<name>A0AAD2FIH5_9STRA</name>
<protein>
    <submittedName>
        <fullName evidence="1">Uncharacterized protein</fullName>
    </submittedName>
</protein>
<evidence type="ECO:0000313" key="1">
    <source>
        <dbReference type="EMBL" id="CAJ1934411.1"/>
    </source>
</evidence>
<evidence type="ECO:0000313" key="2">
    <source>
        <dbReference type="Proteomes" id="UP001295423"/>
    </source>
</evidence>
<dbReference type="PANTHER" id="PTHR40763:SF5">
    <property type="entry name" value="MEMBRANE PROTEIN"/>
    <property type="match status" value="1"/>
</dbReference>
<reference evidence="1" key="1">
    <citation type="submission" date="2023-08" db="EMBL/GenBank/DDBJ databases">
        <authorList>
            <person name="Audoor S."/>
            <person name="Bilcke G."/>
        </authorList>
    </citation>
    <scope>NUCLEOTIDE SEQUENCE</scope>
</reference>
<gene>
    <name evidence="1" type="ORF">CYCCA115_LOCUS3751</name>
</gene>
<dbReference type="PANTHER" id="PTHR40763">
    <property type="entry name" value="MEMBRANE PROTEIN-RELATED"/>
    <property type="match status" value="1"/>
</dbReference>
<organism evidence="1 2">
    <name type="scientific">Cylindrotheca closterium</name>
    <dbReference type="NCBI Taxonomy" id="2856"/>
    <lineage>
        <taxon>Eukaryota</taxon>
        <taxon>Sar</taxon>
        <taxon>Stramenopiles</taxon>
        <taxon>Ochrophyta</taxon>
        <taxon>Bacillariophyta</taxon>
        <taxon>Bacillariophyceae</taxon>
        <taxon>Bacillariophycidae</taxon>
        <taxon>Bacillariales</taxon>
        <taxon>Bacillariaceae</taxon>
        <taxon>Cylindrotheca</taxon>
    </lineage>
</organism>
<dbReference type="EMBL" id="CAKOGP040000335">
    <property type="protein sequence ID" value="CAJ1934411.1"/>
    <property type="molecule type" value="Genomic_DNA"/>
</dbReference>
<keyword evidence="2" id="KW-1185">Reference proteome</keyword>